<comment type="caution">
    <text evidence="2">The sequence shown here is derived from an EMBL/GenBank/DDBJ whole genome shotgun (WGS) entry which is preliminary data.</text>
</comment>
<evidence type="ECO:0000313" key="2">
    <source>
        <dbReference type="EMBL" id="KAK6918002.1"/>
    </source>
</evidence>
<keyword evidence="3" id="KW-1185">Reference proteome</keyword>
<name>A0AAN8YYU9_9MAGN</name>
<dbReference type="AlphaFoldDB" id="A0AAN8YYU9"/>
<evidence type="ECO:0000313" key="3">
    <source>
        <dbReference type="Proteomes" id="UP001370490"/>
    </source>
</evidence>
<sequence>MAVGSKCLVFLHNINKVQWKVPCCSSDGEELVVGASIKGEAQDRHMRWGRTSCFKELDENEEYEEGEVKESDVNEDDEVDTLTVEKDSALSDSDMSQDEAVLLACCS</sequence>
<reference evidence="2 3" key="1">
    <citation type="submission" date="2023-12" db="EMBL/GenBank/DDBJ databases">
        <title>A high-quality genome assembly for Dillenia turbinata (Dilleniales).</title>
        <authorList>
            <person name="Chanderbali A."/>
        </authorList>
    </citation>
    <scope>NUCLEOTIDE SEQUENCE [LARGE SCALE GENOMIC DNA]</scope>
    <source>
        <strain evidence="2">LSX21</strain>
        <tissue evidence="2">Leaf</tissue>
    </source>
</reference>
<dbReference type="Proteomes" id="UP001370490">
    <property type="component" value="Unassembled WGS sequence"/>
</dbReference>
<dbReference type="EMBL" id="JBAMMX010000022">
    <property type="protein sequence ID" value="KAK6918002.1"/>
    <property type="molecule type" value="Genomic_DNA"/>
</dbReference>
<gene>
    <name evidence="2" type="ORF">RJ641_016424</name>
</gene>
<evidence type="ECO:0000256" key="1">
    <source>
        <dbReference type="SAM" id="MobiDB-lite"/>
    </source>
</evidence>
<organism evidence="2 3">
    <name type="scientific">Dillenia turbinata</name>
    <dbReference type="NCBI Taxonomy" id="194707"/>
    <lineage>
        <taxon>Eukaryota</taxon>
        <taxon>Viridiplantae</taxon>
        <taxon>Streptophyta</taxon>
        <taxon>Embryophyta</taxon>
        <taxon>Tracheophyta</taxon>
        <taxon>Spermatophyta</taxon>
        <taxon>Magnoliopsida</taxon>
        <taxon>eudicotyledons</taxon>
        <taxon>Gunneridae</taxon>
        <taxon>Pentapetalae</taxon>
        <taxon>Dilleniales</taxon>
        <taxon>Dilleniaceae</taxon>
        <taxon>Dillenia</taxon>
    </lineage>
</organism>
<protein>
    <submittedName>
        <fullName evidence="2">Uncharacterized protein</fullName>
    </submittedName>
</protein>
<proteinExistence type="predicted"/>
<feature type="region of interest" description="Disordered" evidence="1">
    <location>
        <begin position="60"/>
        <end position="97"/>
    </location>
</feature>
<accession>A0AAN8YYU9</accession>